<keyword evidence="10" id="KW-1185">Reference proteome</keyword>
<dbReference type="GO" id="GO:0005615">
    <property type="term" value="C:extracellular space"/>
    <property type="evidence" value="ECO:0007669"/>
    <property type="project" value="TreeGrafter"/>
</dbReference>
<comment type="subcellular location">
    <subcellularLocation>
        <location evidence="1">Secreted</location>
    </subcellularLocation>
</comment>
<organism evidence="6 10">
    <name type="scientific">Didymodactylos carnosus</name>
    <dbReference type="NCBI Taxonomy" id="1234261"/>
    <lineage>
        <taxon>Eukaryota</taxon>
        <taxon>Metazoa</taxon>
        <taxon>Spiralia</taxon>
        <taxon>Gnathifera</taxon>
        <taxon>Rotifera</taxon>
        <taxon>Eurotatoria</taxon>
        <taxon>Bdelloidea</taxon>
        <taxon>Philodinida</taxon>
        <taxon>Philodinidae</taxon>
        <taxon>Didymodactylos</taxon>
    </lineage>
</organism>
<accession>A0A813TMG0</accession>
<gene>
    <name evidence="6" type="ORF">GPM918_LOCUS3993</name>
    <name evidence="7" type="ORF">OVA965_LOCUS14722</name>
    <name evidence="8" type="ORF">SRO942_LOCUS3993</name>
    <name evidence="9" type="ORF">TMI583_LOCUS14728</name>
</gene>
<comment type="caution">
    <text evidence="6">The sequence shown here is derived from an EMBL/GenBank/DDBJ whole genome shotgun (WGS) entry which is preliminary data.</text>
</comment>
<evidence type="ECO:0000256" key="3">
    <source>
        <dbReference type="ARBA" id="ARBA00022525"/>
    </source>
</evidence>
<evidence type="ECO:0000313" key="8">
    <source>
        <dbReference type="EMBL" id="CAF3595927.1"/>
    </source>
</evidence>
<dbReference type="GO" id="GO:0016042">
    <property type="term" value="P:lipid catabolic process"/>
    <property type="evidence" value="ECO:0007669"/>
    <property type="project" value="TreeGrafter"/>
</dbReference>
<evidence type="ECO:0000259" key="5">
    <source>
        <dbReference type="Pfam" id="PF00151"/>
    </source>
</evidence>
<dbReference type="Gene3D" id="3.40.50.1820">
    <property type="entry name" value="alpha/beta hydrolase"/>
    <property type="match status" value="1"/>
</dbReference>
<dbReference type="InterPro" id="IPR000734">
    <property type="entry name" value="TAG_lipase"/>
</dbReference>
<dbReference type="OrthoDB" id="199913at2759"/>
<proteinExistence type="inferred from homology"/>
<dbReference type="PANTHER" id="PTHR11610">
    <property type="entry name" value="LIPASE"/>
    <property type="match status" value="1"/>
</dbReference>
<dbReference type="AlphaFoldDB" id="A0A813TMG0"/>
<evidence type="ECO:0000256" key="2">
    <source>
        <dbReference type="ARBA" id="ARBA00010701"/>
    </source>
</evidence>
<feature type="domain" description="Lipase" evidence="5">
    <location>
        <begin position="116"/>
        <end position="322"/>
    </location>
</feature>
<sequence>MRYRYRLSVYKLRTGTGRSFISVTFKDGAGFKKSVHCGIHPALLPETVFSSETIQLETKLYQGPLHGGSYFLQAKFAHGLNESTIWSINVLAEDNGKNFIPISYAASLPPALSILSTPDVVGTRFFLYSRSNRNVQIEIKRGSLKLWDPSKRTKFVIHGMIENYNATWYEDLRNVWLDVEDCNLIFVDWSNTNKFPYTKATANTQIVGTEVALLVNYIIEQHDIKAKDIHIVGHSLGAHAAGTAGSKIAGLGRITGLDPAGPYFENTDPRVRLDSTDALFVDVIHTDGQAHVQLGLGLIQPIGHVDFYPNGGKEQPKCPRMTGKIWQTILNAFNTEEHQYQITVKSGSEFTQTLGKVTITLNGSLRSISLVFDEYVVKFIECYYH</sequence>
<name>A0A813TMG0_9BILA</name>
<reference evidence="6" key="1">
    <citation type="submission" date="2021-02" db="EMBL/GenBank/DDBJ databases">
        <authorList>
            <person name="Nowell W R."/>
        </authorList>
    </citation>
    <scope>NUCLEOTIDE SEQUENCE</scope>
</reference>
<dbReference type="Proteomes" id="UP000663829">
    <property type="component" value="Unassembled WGS sequence"/>
</dbReference>
<keyword evidence="3" id="KW-0964">Secreted</keyword>
<dbReference type="PRINTS" id="PR00821">
    <property type="entry name" value="TAGLIPASE"/>
</dbReference>
<evidence type="ECO:0000313" key="10">
    <source>
        <dbReference type="Proteomes" id="UP000663829"/>
    </source>
</evidence>
<dbReference type="EMBL" id="CAJOBC010000517">
    <property type="protein sequence ID" value="CAF3595927.1"/>
    <property type="molecule type" value="Genomic_DNA"/>
</dbReference>
<protein>
    <recommendedName>
        <fullName evidence="5">Lipase domain-containing protein</fullName>
    </recommendedName>
</protein>
<dbReference type="Proteomes" id="UP000677228">
    <property type="component" value="Unassembled WGS sequence"/>
</dbReference>
<dbReference type="GO" id="GO:0016298">
    <property type="term" value="F:lipase activity"/>
    <property type="evidence" value="ECO:0007669"/>
    <property type="project" value="InterPro"/>
</dbReference>
<evidence type="ECO:0000256" key="1">
    <source>
        <dbReference type="ARBA" id="ARBA00004613"/>
    </source>
</evidence>
<dbReference type="InterPro" id="IPR013818">
    <property type="entry name" value="Lipase"/>
</dbReference>
<evidence type="ECO:0000313" key="7">
    <source>
        <dbReference type="EMBL" id="CAF1004340.1"/>
    </source>
</evidence>
<dbReference type="EMBL" id="CAJNOK010006459">
    <property type="protein sequence ID" value="CAF1004340.1"/>
    <property type="molecule type" value="Genomic_DNA"/>
</dbReference>
<evidence type="ECO:0000313" key="6">
    <source>
        <dbReference type="EMBL" id="CAF0810310.1"/>
    </source>
</evidence>
<dbReference type="Proteomes" id="UP000682733">
    <property type="component" value="Unassembled WGS sequence"/>
</dbReference>
<evidence type="ECO:0000256" key="4">
    <source>
        <dbReference type="RuleBase" id="RU004262"/>
    </source>
</evidence>
<dbReference type="SUPFAM" id="SSF53474">
    <property type="entry name" value="alpha/beta-Hydrolases"/>
    <property type="match status" value="1"/>
</dbReference>
<dbReference type="Pfam" id="PF00151">
    <property type="entry name" value="Lipase"/>
    <property type="match status" value="1"/>
</dbReference>
<evidence type="ECO:0000313" key="9">
    <source>
        <dbReference type="EMBL" id="CAF3773665.1"/>
    </source>
</evidence>
<dbReference type="Proteomes" id="UP000681722">
    <property type="component" value="Unassembled WGS sequence"/>
</dbReference>
<dbReference type="PANTHER" id="PTHR11610:SF173">
    <property type="entry name" value="LIPASE DOMAIN-CONTAINING PROTEIN-RELATED"/>
    <property type="match status" value="1"/>
</dbReference>
<comment type="similarity">
    <text evidence="2 4">Belongs to the AB hydrolase superfamily. Lipase family.</text>
</comment>
<dbReference type="CDD" id="cd00707">
    <property type="entry name" value="Pancreat_lipase_like"/>
    <property type="match status" value="1"/>
</dbReference>
<dbReference type="InterPro" id="IPR029058">
    <property type="entry name" value="AB_hydrolase_fold"/>
</dbReference>
<dbReference type="EMBL" id="CAJNOQ010000517">
    <property type="protein sequence ID" value="CAF0810310.1"/>
    <property type="molecule type" value="Genomic_DNA"/>
</dbReference>
<dbReference type="EMBL" id="CAJOBA010006469">
    <property type="protein sequence ID" value="CAF3773665.1"/>
    <property type="molecule type" value="Genomic_DNA"/>
</dbReference>
<dbReference type="InterPro" id="IPR033906">
    <property type="entry name" value="Lipase_N"/>
</dbReference>